<dbReference type="InterPro" id="IPR012338">
    <property type="entry name" value="Beta-lactam/transpept-like"/>
</dbReference>
<evidence type="ECO:0000256" key="2">
    <source>
        <dbReference type="SAM" id="Phobius"/>
    </source>
</evidence>
<feature type="compositionally biased region" description="Polar residues" evidence="1">
    <location>
        <begin position="44"/>
        <end position="61"/>
    </location>
</feature>
<dbReference type="SUPFAM" id="SSF56601">
    <property type="entry name" value="beta-lactamase/transpeptidase-like"/>
    <property type="match status" value="1"/>
</dbReference>
<keyword evidence="4" id="KW-1185">Reference proteome</keyword>
<gene>
    <name evidence="3" type="ORF">GA0070623_3374</name>
</gene>
<organism evidence="3 4">
    <name type="scientific">Micromonospora rifamycinica</name>
    <dbReference type="NCBI Taxonomy" id="291594"/>
    <lineage>
        <taxon>Bacteria</taxon>
        <taxon>Bacillati</taxon>
        <taxon>Actinomycetota</taxon>
        <taxon>Actinomycetes</taxon>
        <taxon>Micromonosporales</taxon>
        <taxon>Micromonosporaceae</taxon>
        <taxon>Micromonospora</taxon>
    </lineage>
</organism>
<feature type="compositionally biased region" description="Pro residues" evidence="1">
    <location>
        <begin position="72"/>
        <end position="82"/>
    </location>
</feature>
<evidence type="ECO:0000313" key="4">
    <source>
        <dbReference type="Proteomes" id="UP000198226"/>
    </source>
</evidence>
<evidence type="ECO:0000313" key="3">
    <source>
        <dbReference type="EMBL" id="SCG68737.1"/>
    </source>
</evidence>
<dbReference type="OrthoDB" id="3374590at2"/>
<protein>
    <recommendedName>
        <fullName evidence="5">Beta-lactamase enzyme family protein</fullName>
    </recommendedName>
</protein>
<dbReference type="AlphaFoldDB" id="A0A109IQC4"/>
<evidence type="ECO:0000256" key="1">
    <source>
        <dbReference type="SAM" id="MobiDB-lite"/>
    </source>
</evidence>
<keyword evidence="2" id="KW-1133">Transmembrane helix</keyword>
<accession>A0A109IQC4</accession>
<sequence>MAGSRRPRRSTGRDHQPLKIVAVAAVLTGLVLVSLRLLPGSPMESTAASQWGDASTSTRSTDSPADRRSRPTPAPSPTPSLTPLPFTDRDIDLDIKGWYAWSVLDRRTGKIIGSDNMAETSTTASLIKSWIVADYLRRADDAGQTPSDAKLADATRIIRDSDNTRAEQFYNGVGRSASIKRLISICKLTDSSVAADGGWSRTNLSPRDAARLGNCIADGRAAGPQWTTWLLNEMRLVRGSGDFGIRKAFPAAERKKIAIKNGWIDRTREQEMHINCLAIGGTWTMGVMVRYPIELGYDYGMKNCQKITEALLGPST</sequence>
<proteinExistence type="predicted"/>
<keyword evidence="2" id="KW-0472">Membrane</keyword>
<reference evidence="4" key="1">
    <citation type="submission" date="2016-06" db="EMBL/GenBank/DDBJ databases">
        <authorList>
            <person name="Varghese N."/>
            <person name="Submissions Spin"/>
        </authorList>
    </citation>
    <scope>NUCLEOTIDE SEQUENCE [LARGE SCALE GENOMIC DNA]</scope>
    <source>
        <strain evidence="4">DSM 44983</strain>
    </source>
</reference>
<name>A0A109IQC4_9ACTN</name>
<dbReference type="Proteomes" id="UP000198226">
    <property type="component" value="Chromosome I"/>
</dbReference>
<dbReference type="Gene3D" id="3.40.710.10">
    <property type="entry name" value="DD-peptidase/beta-lactamase superfamily"/>
    <property type="match status" value="1"/>
</dbReference>
<feature type="region of interest" description="Disordered" evidence="1">
    <location>
        <begin position="44"/>
        <end position="86"/>
    </location>
</feature>
<dbReference type="RefSeq" id="WP_067300567.1">
    <property type="nucleotide sequence ID" value="NZ_LRMV01000001.1"/>
</dbReference>
<dbReference type="EMBL" id="LT607752">
    <property type="protein sequence ID" value="SCG68737.1"/>
    <property type="molecule type" value="Genomic_DNA"/>
</dbReference>
<keyword evidence="2" id="KW-0812">Transmembrane</keyword>
<feature type="transmembrane region" description="Helical" evidence="2">
    <location>
        <begin position="20"/>
        <end position="38"/>
    </location>
</feature>
<evidence type="ECO:0008006" key="5">
    <source>
        <dbReference type="Google" id="ProtNLM"/>
    </source>
</evidence>